<feature type="compositionally biased region" description="Low complexity" evidence="1">
    <location>
        <begin position="84"/>
        <end position="93"/>
    </location>
</feature>
<feature type="region of interest" description="Disordered" evidence="1">
    <location>
        <begin position="1"/>
        <end position="25"/>
    </location>
</feature>
<comment type="caution">
    <text evidence="2">The sequence shown here is derived from an EMBL/GenBank/DDBJ whole genome shotgun (WGS) entry which is preliminary data.</text>
</comment>
<accession>A0ABP5FC68</accession>
<name>A0ABP5FC68_9MICO</name>
<reference evidence="3" key="1">
    <citation type="journal article" date="2019" name="Int. J. Syst. Evol. Microbiol.">
        <title>The Global Catalogue of Microorganisms (GCM) 10K type strain sequencing project: providing services to taxonomists for standard genome sequencing and annotation.</title>
        <authorList>
            <consortium name="The Broad Institute Genomics Platform"/>
            <consortium name="The Broad Institute Genome Sequencing Center for Infectious Disease"/>
            <person name="Wu L."/>
            <person name="Ma J."/>
        </authorList>
    </citation>
    <scope>NUCLEOTIDE SEQUENCE [LARGE SCALE GENOMIC DNA]</scope>
    <source>
        <strain evidence="3">JCM 14283</strain>
    </source>
</reference>
<organism evidence="2 3">
    <name type="scientific">Terrabacter terrae</name>
    <dbReference type="NCBI Taxonomy" id="318434"/>
    <lineage>
        <taxon>Bacteria</taxon>
        <taxon>Bacillati</taxon>
        <taxon>Actinomycetota</taxon>
        <taxon>Actinomycetes</taxon>
        <taxon>Micrococcales</taxon>
        <taxon>Intrasporangiaceae</taxon>
        <taxon>Terrabacter</taxon>
    </lineage>
</organism>
<feature type="compositionally biased region" description="Gly residues" evidence="1">
    <location>
        <begin position="102"/>
        <end position="112"/>
    </location>
</feature>
<evidence type="ECO:0000256" key="1">
    <source>
        <dbReference type="SAM" id="MobiDB-lite"/>
    </source>
</evidence>
<feature type="region of interest" description="Disordered" evidence="1">
    <location>
        <begin position="81"/>
        <end position="134"/>
    </location>
</feature>
<protein>
    <submittedName>
        <fullName evidence="2">Uncharacterized protein</fullName>
    </submittedName>
</protein>
<dbReference type="EMBL" id="BAAANB010000001">
    <property type="protein sequence ID" value="GAA2021516.1"/>
    <property type="molecule type" value="Genomic_DNA"/>
</dbReference>
<gene>
    <name evidence="2" type="ORF">GCM10009740_07690</name>
</gene>
<evidence type="ECO:0000313" key="2">
    <source>
        <dbReference type="EMBL" id="GAA2021516.1"/>
    </source>
</evidence>
<proteinExistence type="predicted"/>
<keyword evidence="3" id="KW-1185">Reference proteome</keyword>
<evidence type="ECO:0000313" key="3">
    <source>
        <dbReference type="Proteomes" id="UP001501285"/>
    </source>
</evidence>
<sequence>MNSSLGGAGKPARRSGQLGGKGDSLVAEPTLTAYSITDKERNLKDLFKNCHLDGMLFSVGVSARLYTSGRSLSEGFGTSMGPLAASAEGGESSVARTDNEFGGRGPDGSRGGDGGRRNARCRRCDGAGGRSVAA</sequence>
<dbReference type="Proteomes" id="UP001501285">
    <property type="component" value="Unassembled WGS sequence"/>
</dbReference>